<evidence type="ECO:0000313" key="2">
    <source>
        <dbReference type="Proteomes" id="UP001237595"/>
    </source>
</evidence>
<protein>
    <submittedName>
        <fullName evidence="1">Uncharacterized protein</fullName>
    </submittedName>
</protein>
<evidence type="ECO:0000313" key="1">
    <source>
        <dbReference type="EMBL" id="MDI2030834.1"/>
    </source>
</evidence>
<accession>A0ABT6PS84</accession>
<dbReference type="EMBL" id="JASAOF010000013">
    <property type="protein sequence ID" value="MDI2030834.1"/>
    <property type="molecule type" value="Genomic_DNA"/>
</dbReference>
<comment type="caution">
    <text evidence="1">The sequence shown here is derived from an EMBL/GenBank/DDBJ whole genome shotgun (WGS) entry which is preliminary data.</text>
</comment>
<organism evidence="1 2">
    <name type="scientific">Saccharopolyspora ipomoeae</name>
    <dbReference type="NCBI Taxonomy" id="3042027"/>
    <lineage>
        <taxon>Bacteria</taxon>
        <taxon>Bacillati</taxon>
        <taxon>Actinomycetota</taxon>
        <taxon>Actinomycetes</taxon>
        <taxon>Pseudonocardiales</taxon>
        <taxon>Pseudonocardiaceae</taxon>
        <taxon>Saccharopolyspora</taxon>
    </lineage>
</organism>
<dbReference type="RefSeq" id="WP_281457131.1">
    <property type="nucleotide sequence ID" value="NZ_JASAOF010000013.1"/>
</dbReference>
<proteinExistence type="predicted"/>
<dbReference type="Proteomes" id="UP001237595">
    <property type="component" value="Unassembled WGS sequence"/>
</dbReference>
<gene>
    <name evidence="1" type="ORF">QFW96_19535</name>
</gene>
<keyword evidence="2" id="KW-1185">Reference proteome</keyword>
<reference evidence="1 2" key="1">
    <citation type="submission" date="2023-04" db="EMBL/GenBank/DDBJ databases">
        <title>Draft genome sequence of Saccharopolyspora sp. TS4A08 isolated from sweet potato rhizospheric soil.</title>
        <authorList>
            <person name="Suksaard P."/>
            <person name="Duangmal K."/>
        </authorList>
    </citation>
    <scope>NUCLEOTIDE SEQUENCE [LARGE SCALE GENOMIC DNA]</scope>
    <source>
        <strain evidence="1 2">TS4A08</strain>
    </source>
</reference>
<sequence>MSVLPGQSWLKLSSAEPDGARTSTLGLERVAAEAASGEADPVELAGASEGEVFTAHRHGGALAVPPGASEGVARSAGLIVVRHRDPEVTFRPGADLCCPLRSVVAVHGHDFGVITSRVEMMFLVRMLRA</sequence>
<name>A0ABT6PS84_9PSEU</name>